<gene>
    <name evidence="4" type="ORF">PILCRDRAFT_825499</name>
</gene>
<evidence type="ECO:0000259" key="2">
    <source>
        <dbReference type="PROSITE" id="PS50090"/>
    </source>
</evidence>
<evidence type="ECO:0000256" key="1">
    <source>
        <dbReference type="SAM" id="MobiDB-lite"/>
    </source>
</evidence>
<feature type="region of interest" description="Disordered" evidence="1">
    <location>
        <begin position="236"/>
        <end position="276"/>
    </location>
</feature>
<accession>A0A0C3ATU0</accession>
<dbReference type="AlphaFoldDB" id="A0A0C3ATU0"/>
<dbReference type="PROSITE" id="PS51294">
    <property type="entry name" value="HTH_MYB"/>
    <property type="match status" value="1"/>
</dbReference>
<dbReference type="InterPro" id="IPR009057">
    <property type="entry name" value="Homeodomain-like_sf"/>
</dbReference>
<feature type="region of interest" description="Disordered" evidence="1">
    <location>
        <begin position="568"/>
        <end position="778"/>
    </location>
</feature>
<feature type="region of interest" description="Disordered" evidence="1">
    <location>
        <begin position="346"/>
        <end position="418"/>
    </location>
</feature>
<feature type="compositionally biased region" description="Basic and acidic residues" evidence="1">
    <location>
        <begin position="176"/>
        <end position="201"/>
    </location>
</feature>
<keyword evidence="5" id="KW-1185">Reference proteome</keyword>
<dbReference type="OrthoDB" id="2143914at2759"/>
<feature type="region of interest" description="Disordered" evidence="1">
    <location>
        <begin position="162"/>
        <end position="202"/>
    </location>
</feature>
<feature type="compositionally biased region" description="Low complexity" evidence="1">
    <location>
        <begin position="399"/>
        <end position="412"/>
    </location>
</feature>
<reference evidence="5" key="2">
    <citation type="submission" date="2015-01" db="EMBL/GenBank/DDBJ databases">
        <title>Evolutionary Origins and Diversification of the Mycorrhizal Mutualists.</title>
        <authorList>
            <consortium name="DOE Joint Genome Institute"/>
            <consortium name="Mycorrhizal Genomics Consortium"/>
            <person name="Kohler A."/>
            <person name="Kuo A."/>
            <person name="Nagy L.G."/>
            <person name="Floudas D."/>
            <person name="Copeland A."/>
            <person name="Barry K.W."/>
            <person name="Cichocki N."/>
            <person name="Veneault-Fourrey C."/>
            <person name="LaButti K."/>
            <person name="Lindquist E.A."/>
            <person name="Lipzen A."/>
            <person name="Lundell T."/>
            <person name="Morin E."/>
            <person name="Murat C."/>
            <person name="Riley R."/>
            <person name="Ohm R."/>
            <person name="Sun H."/>
            <person name="Tunlid A."/>
            <person name="Henrissat B."/>
            <person name="Grigoriev I.V."/>
            <person name="Hibbett D.S."/>
            <person name="Martin F."/>
        </authorList>
    </citation>
    <scope>NUCLEOTIDE SEQUENCE [LARGE SCALE GENOMIC DNA]</scope>
    <source>
        <strain evidence="5">F 1598</strain>
    </source>
</reference>
<dbReference type="SUPFAM" id="SSF46689">
    <property type="entry name" value="Homeodomain-like"/>
    <property type="match status" value="1"/>
</dbReference>
<feature type="compositionally biased region" description="Polar residues" evidence="1">
    <location>
        <begin position="652"/>
        <end position="661"/>
    </location>
</feature>
<reference evidence="4 5" key="1">
    <citation type="submission" date="2014-04" db="EMBL/GenBank/DDBJ databases">
        <authorList>
            <consortium name="DOE Joint Genome Institute"/>
            <person name="Kuo A."/>
            <person name="Tarkka M."/>
            <person name="Buscot F."/>
            <person name="Kohler A."/>
            <person name="Nagy L.G."/>
            <person name="Floudas D."/>
            <person name="Copeland A."/>
            <person name="Barry K.W."/>
            <person name="Cichocki N."/>
            <person name="Veneault-Fourrey C."/>
            <person name="LaButti K."/>
            <person name="Lindquist E.A."/>
            <person name="Lipzen A."/>
            <person name="Lundell T."/>
            <person name="Morin E."/>
            <person name="Murat C."/>
            <person name="Sun H."/>
            <person name="Tunlid A."/>
            <person name="Henrissat B."/>
            <person name="Grigoriev I.V."/>
            <person name="Hibbett D.S."/>
            <person name="Martin F."/>
            <person name="Nordberg H.P."/>
            <person name="Cantor M.N."/>
            <person name="Hua S.X."/>
        </authorList>
    </citation>
    <scope>NUCLEOTIDE SEQUENCE [LARGE SCALE GENOMIC DNA]</scope>
    <source>
        <strain evidence="4 5">F 1598</strain>
    </source>
</reference>
<dbReference type="Proteomes" id="UP000054166">
    <property type="component" value="Unassembled WGS sequence"/>
</dbReference>
<dbReference type="InParanoid" id="A0A0C3ATU0"/>
<feature type="compositionally biased region" description="Basic and acidic residues" evidence="1">
    <location>
        <begin position="581"/>
        <end position="590"/>
    </location>
</feature>
<proteinExistence type="predicted"/>
<dbReference type="PROSITE" id="PS50090">
    <property type="entry name" value="MYB_LIKE"/>
    <property type="match status" value="1"/>
</dbReference>
<protein>
    <submittedName>
        <fullName evidence="4">Uncharacterized protein</fullName>
    </submittedName>
</protein>
<dbReference type="SMART" id="SM00717">
    <property type="entry name" value="SANT"/>
    <property type="match status" value="1"/>
</dbReference>
<dbReference type="HOGENOM" id="CLU_332907_0_0_1"/>
<feature type="compositionally biased region" description="Basic and acidic residues" evidence="1">
    <location>
        <begin position="236"/>
        <end position="249"/>
    </location>
</feature>
<feature type="compositionally biased region" description="Gly residues" evidence="1">
    <location>
        <begin position="346"/>
        <end position="355"/>
    </location>
</feature>
<feature type="compositionally biased region" description="Basic residues" evidence="1">
    <location>
        <begin position="267"/>
        <end position="276"/>
    </location>
</feature>
<name>A0A0C3ATU0_PILCF</name>
<feature type="domain" description="Myb-like" evidence="2">
    <location>
        <begin position="885"/>
        <end position="935"/>
    </location>
</feature>
<feature type="compositionally biased region" description="Basic residues" evidence="1">
    <location>
        <begin position="490"/>
        <end position="512"/>
    </location>
</feature>
<dbReference type="EMBL" id="KN833026">
    <property type="protein sequence ID" value="KIM77353.1"/>
    <property type="molecule type" value="Genomic_DNA"/>
</dbReference>
<feature type="domain" description="HTH myb-type" evidence="3">
    <location>
        <begin position="892"/>
        <end position="939"/>
    </location>
</feature>
<dbReference type="Gene3D" id="1.10.10.60">
    <property type="entry name" value="Homeodomain-like"/>
    <property type="match status" value="1"/>
</dbReference>
<feature type="compositionally biased region" description="Low complexity" evidence="1">
    <location>
        <begin position="478"/>
        <end position="489"/>
    </location>
</feature>
<feature type="region of interest" description="Disordered" evidence="1">
    <location>
        <begin position="1"/>
        <end position="22"/>
    </location>
</feature>
<feature type="compositionally biased region" description="Acidic residues" evidence="1">
    <location>
        <begin position="456"/>
        <end position="477"/>
    </location>
</feature>
<feature type="compositionally biased region" description="Low complexity" evidence="1">
    <location>
        <begin position="964"/>
        <end position="973"/>
    </location>
</feature>
<feature type="compositionally biased region" description="Polar residues" evidence="1">
    <location>
        <begin position="93"/>
        <end position="109"/>
    </location>
</feature>
<feature type="region of interest" description="Disordered" evidence="1">
    <location>
        <begin position="89"/>
        <end position="109"/>
    </location>
</feature>
<feature type="region of interest" description="Disordered" evidence="1">
    <location>
        <begin position="430"/>
        <end position="554"/>
    </location>
</feature>
<dbReference type="Pfam" id="PF00249">
    <property type="entry name" value="Myb_DNA-binding"/>
    <property type="match status" value="1"/>
</dbReference>
<feature type="compositionally biased region" description="Basic and acidic residues" evidence="1">
    <location>
        <begin position="257"/>
        <end position="266"/>
    </location>
</feature>
<dbReference type="STRING" id="765440.A0A0C3ATU0"/>
<feature type="compositionally biased region" description="Polar residues" evidence="1">
    <location>
        <begin position="379"/>
        <end position="397"/>
    </location>
</feature>
<evidence type="ECO:0000313" key="5">
    <source>
        <dbReference type="Proteomes" id="UP000054166"/>
    </source>
</evidence>
<dbReference type="InterPro" id="IPR017930">
    <property type="entry name" value="Myb_dom"/>
</dbReference>
<dbReference type="CDD" id="cd00167">
    <property type="entry name" value="SANT"/>
    <property type="match status" value="1"/>
</dbReference>
<sequence length="1006" mass="107257">MAEALIRVGGKGAKGGGGEGYRDDSLHVVQDHERHYTGVETDNKALRMKLSDTQYRLSTLEAQLTKLRPLLLMQPTISQAAYERLYPSHAHPHTQNDPNPNPDANEQTPTQMKPVQTVLEDNPIDNIVPLDEDTLMGRPRHHYHHYRRAVYSYPTAATTTITPAITPAKKSNAKSTSKDKSNDQEKDGGRGGERERDDRKRSSLMADARAEHLLLAAQRLGRERAFVLGGLLQVEKEKEKGKDRRKSGVEDGGQGQRQEKEKEKGPKTPKRHGVKMGHKDSLVYPSLTTGTGTTPATPTAGPGRGLFPVPRQGSFHLLNTPTTHNSGGYSMFPISSGGGAAGKDTGAGAGVGAGRGRGKGKAKGRGRGRGRGKEKGDIISSSPFTTPHTTAASTGMVLTTPTTTRTQTQRANPPTPLDSLLSAARSLMEPVGSVDDGGFESTGTGTGTGTGSGSESDADSNDWDDNNEDDDDDDESNYSDTRPTTGTTPNHHHHRPHQHHPRAAKRKTRKRPLAALSIPESPVPAKRRKVGAGALSSRVMRDRGTGAGAGEAGRERVRSALDVLADQAAVAATPLGKSKNKGKEKERGDMGDGPSSSSSLALHARPPRTPLAENGTWSTLKPVQWGEEEASSSPIGEAEVGGGGEDRPSFVVGSSTGISQRDQAELERMVLDTLVGAEQQTQALGEDEEDEEARSDGSHSHLDSPSPRDPLRSTLQLPRAPTPDVFGPSTSRITATESIPAVLPDATTHSRSEDARLGNSNSNSNSQPNEGPSTSISTLTSTTNIHQRSASTPTITANNTITITDNLFIDPPPDPDSDEFGNIHMRRDTAPELNILGLTTMPDFELGDDIVFGGEDAELERAMHRDLARVGVQDGGVGLDTPSKRPRSPYVKWSKEEDDLLAQAVAKHGQKWDLVQKALPSRGYHQVRQRWLRKLGVFDSKPDLSSFQTGGVSFPPGANIVANGGPSSGSPTRPGGGAGGGGDSMLLPQPKLGLAPLSSELAFSRR</sequence>
<evidence type="ECO:0000259" key="3">
    <source>
        <dbReference type="PROSITE" id="PS51294"/>
    </source>
</evidence>
<feature type="compositionally biased region" description="Polar residues" evidence="1">
    <location>
        <begin position="728"/>
        <end position="737"/>
    </location>
</feature>
<feature type="region of interest" description="Disordered" evidence="1">
    <location>
        <begin position="956"/>
        <end position="993"/>
    </location>
</feature>
<feature type="compositionally biased region" description="Gly residues" evidence="1">
    <location>
        <begin position="974"/>
        <end position="983"/>
    </location>
</feature>
<dbReference type="InterPro" id="IPR001005">
    <property type="entry name" value="SANT/Myb"/>
</dbReference>
<feature type="compositionally biased region" description="Basic residues" evidence="1">
    <location>
        <begin position="356"/>
        <end position="370"/>
    </location>
</feature>
<organism evidence="4 5">
    <name type="scientific">Piloderma croceum (strain F 1598)</name>
    <dbReference type="NCBI Taxonomy" id="765440"/>
    <lineage>
        <taxon>Eukaryota</taxon>
        <taxon>Fungi</taxon>
        <taxon>Dikarya</taxon>
        <taxon>Basidiomycota</taxon>
        <taxon>Agaricomycotina</taxon>
        <taxon>Agaricomycetes</taxon>
        <taxon>Agaricomycetidae</taxon>
        <taxon>Atheliales</taxon>
        <taxon>Atheliaceae</taxon>
        <taxon>Piloderma</taxon>
    </lineage>
</organism>
<feature type="compositionally biased region" description="Gly residues" evidence="1">
    <location>
        <begin position="9"/>
        <end position="19"/>
    </location>
</feature>
<evidence type="ECO:0000313" key="4">
    <source>
        <dbReference type="EMBL" id="KIM77353.1"/>
    </source>
</evidence>